<feature type="compositionally biased region" description="Low complexity" evidence="6">
    <location>
        <begin position="240"/>
        <end position="296"/>
    </location>
</feature>
<dbReference type="EMBL" id="CAJJDO010000104">
    <property type="protein sequence ID" value="CAD8193667.1"/>
    <property type="molecule type" value="Genomic_DNA"/>
</dbReference>
<dbReference type="AlphaFoldDB" id="A0A8S1WYF9"/>
<comment type="caution">
    <text evidence="8">The sequence shown here is derived from an EMBL/GenBank/DDBJ whole genome shotgun (WGS) entry which is preliminary data.</text>
</comment>
<evidence type="ECO:0000256" key="5">
    <source>
        <dbReference type="PROSITE-ProRule" id="PRU01371"/>
    </source>
</evidence>
<feature type="region of interest" description="Disordered" evidence="6">
    <location>
        <begin position="200"/>
        <end position="296"/>
    </location>
</feature>
<evidence type="ECO:0000256" key="3">
    <source>
        <dbReference type="ARBA" id="ARBA00022771"/>
    </source>
</evidence>
<keyword evidence="4" id="KW-0862">Zinc</keyword>
<gene>
    <name evidence="8" type="ORF">PPENT_87.1.T1040213</name>
</gene>
<organism evidence="8 9">
    <name type="scientific">Paramecium pentaurelia</name>
    <dbReference type="NCBI Taxonomy" id="43138"/>
    <lineage>
        <taxon>Eukaryota</taxon>
        <taxon>Sar</taxon>
        <taxon>Alveolata</taxon>
        <taxon>Ciliophora</taxon>
        <taxon>Intramacronucleata</taxon>
        <taxon>Oligohymenophorea</taxon>
        <taxon>Peniculida</taxon>
        <taxon>Parameciidae</taxon>
        <taxon>Paramecium</taxon>
    </lineage>
</organism>
<dbReference type="PANTHER" id="PTHR13555:SF36">
    <property type="entry name" value="ZINC FINGER C2HC DOMAIN-CONTAINING PROTEIN 1B"/>
    <property type="match status" value="1"/>
</dbReference>
<evidence type="ECO:0000256" key="1">
    <source>
        <dbReference type="ARBA" id="ARBA00022723"/>
    </source>
</evidence>
<evidence type="ECO:0000256" key="4">
    <source>
        <dbReference type="ARBA" id="ARBA00022833"/>
    </source>
</evidence>
<reference evidence="8" key="1">
    <citation type="submission" date="2021-01" db="EMBL/GenBank/DDBJ databases">
        <authorList>
            <consortium name="Genoscope - CEA"/>
            <person name="William W."/>
        </authorList>
    </citation>
    <scope>NUCLEOTIDE SEQUENCE</scope>
</reference>
<dbReference type="OrthoDB" id="10066537at2759"/>
<evidence type="ECO:0000256" key="2">
    <source>
        <dbReference type="ARBA" id="ARBA00022737"/>
    </source>
</evidence>
<evidence type="ECO:0000256" key="6">
    <source>
        <dbReference type="SAM" id="MobiDB-lite"/>
    </source>
</evidence>
<dbReference type="InterPro" id="IPR026319">
    <property type="entry name" value="ZC2HC1A/B-like"/>
</dbReference>
<protein>
    <recommendedName>
        <fullName evidence="7">C2HC/C3H-type domain-containing protein</fullName>
    </recommendedName>
</protein>
<sequence length="542" mass="63688">MSNQPKQSLYEAFSRQLKPQMSTTLSNLKPVVNERPSTSKPLKNLSNAPIRNHEDLTKKTVGRSPKRSTFEKSSAQNQPIIQVIDERPIPKVLQKAKSPQPTYQIQNSNEMIKIKDQRQFDDRPLPTSKPSLDSQLQVNQNQKFQNETLISTTLPTQSQQYFKVQPNIQQTANQQQQNLVGYNQQLPAQEQQYARLSLQNNQTQRPQVQQSQQQQPQGQQSQTIKSQGQQKQPQLEEQKSQQFQGQSRQINQEQIQRQQKNIDQQQRQQQQQRSIPQQIQFQNSQQSSHQQHQEYQQQYNVKKPINNQQDMRGLQQQQQLQQQQLQQQQLVYQKQQQIQQFQQNQQQQQTQQIQEQPIKTTQQQQPLYQQQIQQPQYQMQQLQNQKNQTTQMEQEGDEILLECPEGCGRSFNKKALEKHAKICQKVFQQKRKLDEEEEGFRPPPPPQKKQQQQKQVQKQNESKSDKPKWKAQSEAFRAIIKQGKGEQLTKEEQASLKNAMDATQDLVLCKFCNRKFNSETAKKHIAFCETKAKQAITQKKKK</sequence>
<evidence type="ECO:0000313" key="8">
    <source>
        <dbReference type="EMBL" id="CAD8193667.1"/>
    </source>
</evidence>
<dbReference type="PROSITE" id="PS52027">
    <property type="entry name" value="ZF_C2HC_C3H"/>
    <property type="match status" value="2"/>
</dbReference>
<feature type="domain" description="C2HC/C3H-type" evidence="7">
    <location>
        <begin position="505"/>
        <end position="534"/>
    </location>
</feature>
<feature type="compositionally biased region" description="Polar residues" evidence="6">
    <location>
        <begin position="35"/>
        <end position="49"/>
    </location>
</feature>
<dbReference type="InterPro" id="IPR049899">
    <property type="entry name" value="Znf_C2HC_C3H"/>
</dbReference>
<feature type="region of interest" description="Disordered" evidence="6">
    <location>
        <begin position="21"/>
        <end position="76"/>
    </location>
</feature>
<accession>A0A8S1WYF9</accession>
<dbReference type="PANTHER" id="PTHR13555">
    <property type="entry name" value="C2H2 ZINC FINGER CGI-62-RELATED"/>
    <property type="match status" value="1"/>
</dbReference>
<keyword evidence="3 5" id="KW-0863">Zinc-finger</keyword>
<keyword evidence="1" id="KW-0479">Metal-binding</keyword>
<feature type="compositionally biased region" description="Low complexity" evidence="6">
    <location>
        <begin position="200"/>
        <end position="233"/>
    </location>
</feature>
<feature type="compositionally biased region" description="Low complexity" evidence="6">
    <location>
        <begin position="448"/>
        <end position="459"/>
    </location>
</feature>
<keyword evidence="2" id="KW-0677">Repeat</keyword>
<feature type="region of interest" description="Disordered" evidence="6">
    <location>
        <begin position="433"/>
        <end position="472"/>
    </location>
</feature>
<dbReference type="GO" id="GO:0008270">
    <property type="term" value="F:zinc ion binding"/>
    <property type="evidence" value="ECO:0007669"/>
    <property type="project" value="UniProtKB-KW"/>
</dbReference>
<feature type="domain" description="C2HC/C3H-type" evidence="7">
    <location>
        <begin position="399"/>
        <end position="429"/>
    </location>
</feature>
<keyword evidence="9" id="KW-1185">Reference proteome</keyword>
<dbReference type="Pfam" id="PF13913">
    <property type="entry name" value="zf-C2HC_2"/>
    <property type="match status" value="2"/>
</dbReference>
<evidence type="ECO:0000259" key="7">
    <source>
        <dbReference type="PROSITE" id="PS52027"/>
    </source>
</evidence>
<proteinExistence type="predicted"/>
<dbReference type="Proteomes" id="UP000689195">
    <property type="component" value="Unassembled WGS sequence"/>
</dbReference>
<evidence type="ECO:0000313" key="9">
    <source>
        <dbReference type="Proteomes" id="UP000689195"/>
    </source>
</evidence>
<name>A0A8S1WYF9_9CILI</name>